<dbReference type="InterPro" id="IPR043129">
    <property type="entry name" value="ATPase_NBD"/>
</dbReference>
<accession>A0A0F6PYB9</accession>
<dbReference type="EMBL" id="KP869674">
    <property type="protein sequence ID" value="AKC94945.1"/>
    <property type="molecule type" value="Genomic_DNA"/>
</dbReference>
<dbReference type="InterPro" id="IPR025874">
    <property type="entry name" value="DZR"/>
</dbReference>
<proteinExistence type="predicted"/>
<dbReference type="Gene3D" id="3.90.640.10">
    <property type="entry name" value="Actin, Chain A, domain 4"/>
    <property type="match status" value="1"/>
</dbReference>
<organism evidence="2">
    <name type="scientific">uncultured organism</name>
    <dbReference type="NCBI Taxonomy" id="155900"/>
    <lineage>
        <taxon>unclassified sequences</taxon>
        <taxon>environmental samples</taxon>
    </lineage>
</organism>
<evidence type="ECO:0000313" key="2">
    <source>
        <dbReference type="EMBL" id="AKC94945.1"/>
    </source>
</evidence>
<dbReference type="Pfam" id="PF12773">
    <property type="entry name" value="DZR"/>
    <property type="match status" value="1"/>
</dbReference>
<dbReference type="SUPFAM" id="SSF53067">
    <property type="entry name" value="Actin-like ATPase domain"/>
    <property type="match status" value="2"/>
</dbReference>
<sequence>MSLPLPGTPIIIDIGSAYVKIGFSGEPSPRFVFPCITGTEKYKSMMVDVVARSIYVGNDVSRMRGVLKLQHPIKRGEIMDWDSFYEVLNYIFYSLLRIDDLANYPVFYCVAPFMQAETKEYIARLFLETHRIKSLMMMPTPLLSLFSVGLTTGLVIESGDGLTWVVPIINGQIIHQAVQKLSLGGTDVNQNLKNLFMREGVNITSSAVDEIIREIKEKNCYFILDPNDPPKTSEMFGISMPDGSTININNSVLYQAPEVLFDPGMLGYGNIMNIPQAVIACLKGIDNHQWNDLLSHVVFSGGNLSYSGFEERFELELNLLLPQLGKIPKSTTPLSEVKTELIKMQSVETSKKKEDTCQHCGAFIDLSDGKELCPSCGGRLVLPVIKLGLSIDSKKKKKNRGKCPHCKKDVSDSASLFCPYCGKTLESFETDIAPKLLKQTPPPFEFPVMPKKGNKVLKFFVPDNLQFAIFNGAAILGSLHSFQQLFITFEQFQANKNLLNRDISEIL</sequence>
<feature type="domain" description="DZANK-type" evidence="1">
    <location>
        <begin position="357"/>
        <end position="422"/>
    </location>
</feature>
<name>A0A0F6PYB9_9ZZZZ</name>
<dbReference type="Gene3D" id="3.30.420.40">
    <property type="match status" value="2"/>
</dbReference>
<dbReference type="Pfam" id="PF00022">
    <property type="entry name" value="Actin"/>
    <property type="match status" value="1"/>
</dbReference>
<dbReference type="AlphaFoldDB" id="A0A0F6PYB9"/>
<reference evidence="2" key="1">
    <citation type="journal article" date="2015" name="Nature">
        <title>Complex archaea that bridge the gap between prokaryotes and eukaryotes.</title>
        <authorList>
            <person name="Spang A."/>
            <person name="Saw J.H."/>
            <person name="Jorgensen S.L."/>
            <person name="Zaremba-Niedzwiedzka K."/>
            <person name="Martijn J."/>
            <person name="Lind A.E."/>
            <person name="van Eijk R."/>
            <person name="Schleper C."/>
            <person name="Guy L."/>
            <person name="Ettema T.J."/>
        </authorList>
    </citation>
    <scope>NUCLEOTIDE SEQUENCE</scope>
</reference>
<protein>
    <submittedName>
        <fullName evidence="2">Putative actin-related protein</fullName>
    </submittedName>
</protein>
<dbReference type="PANTHER" id="PTHR11937">
    <property type="entry name" value="ACTIN"/>
    <property type="match status" value="1"/>
</dbReference>
<dbReference type="InterPro" id="IPR004000">
    <property type="entry name" value="Actin"/>
</dbReference>
<evidence type="ECO:0000259" key="1">
    <source>
        <dbReference type="Pfam" id="PF12773"/>
    </source>
</evidence>
<dbReference type="SMART" id="SM00268">
    <property type="entry name" value="ACTIN"/>
    <property type="match status" value="1"/>
</dbReference>
<dbReference type="PRINTS" id="PR00190">
    <property type="entry name" value="ACTIN"/>
</dbReference>
<dbReference type="FunFam" id="3.30.420.40:FF:000050">
    <property type="entry name" value="Actin, alpha skeletal muscle"/>
    <property type="match status" value="1"/>
</dbReference>